<reference evidence="5 6" key="1">
    <citation type="submission" date="2013-09" db="EMBL/GenBank/DDBJ databases">
        <title>Whole genome shotgun sequence of Vibrio ezurae NBRC 102218.</title>
        <authorList>
            <person name="Yoshida I."/>
            <person name="Hosoyama A."/>
            <person name="Numata M."/>
            <person name="Hashimoto M."/>
            <person name="Hosoyama Y."/>
            <person name="Tsuchikane K."/>
            <person name="Noguchi M."/>
            <person name="Hirakata S."/>
            <person name="Ichikawa N."/>
            <person name="Ohji S."/>
            <person name="Yamazoe A."/>
            <person name="Fujita N."/>
        </authorList>
    </citation>
    <scope>NUCLEOTIDE SEQUENCE [LARGE SCALE GENOMIC DNA]</scope>
    <source>
        <strain evidence="5 6">NBRC 102218</strain>
    </source>
</reference>
<dbReference type="PROSITE" id="PS50110">
    <property type="entry name" value="RESPONSE_REGULATORY"/>
    <property type="match status" value="1"/>
</dbReference>
<dbReference type="RefSeq" id="WP_021712647.1">
    <property type="nucleotide sequence ID" value="NZ_BATM01000007.1"/>
</dbReference>
<feature type="modified residue" description="4-aspartylphosphate" evidence="3">
    <location>
        <position position="68"/>
    </location>
</feature>
<protein>
    <submittedName>
        <fullName evidence="5">Sigma-S factor regulatory protein RssB</fullName>
    </submittedName>
</protein>
<dbReference type="PANTHER" id="PTHR44591:SF14">
    <property type="entry name" value="PROTEIN PILG"/>
    <property type="match status" value="1"/>
</dbReference>
<dbReference type="OrthoDB" id="6399952at2"/>
<dbReference type="AlphaFoldDB" id="U3AG87"/>
<evidence type="ECO:0000313" key="5">
    <source>
        <dbReference type="EMBL" id="GAD78936.1"/>
    </source>
</evidence>
<organism evidence="5 6">
    <name type="scientific">Vibrio ezurae NBRC 102218</name>
    <dbReference type="NCBI Taxonomy" id="1219080"/>
    <lineage>
        <taxon>Bacteria</taxon>
        <taxon>Pseudomonadati</taxon>
        <taxon>Pseudomonadota</taxon>
        <taxon>Gammaproteobacteria</taxon>
        <taxon>Vibrionales</taxon>
        <taxon>Vibrionaceae</taxon>
        <taxon>Vibrio</taxon>
    </lineage>
</organism>
<dbReference type="Proteomes" id="UP000016562">
    <property type="component" value="Unassembled WGS sequence"/>
</dbReference>
<feature type="domain" description="Response regulatory" evidence="4">
    <location>
        <begin position="19"/>
        <end position="133"/>
    </location>
</feature>
<dbReference type="Gene3D" id="3.40.50.2300">
    <property type="match status" value="1"/>
</dbReference>
<dbReference type="eggNOG" id="COG2204">
    <property type="taxonomic scope" value="Bacteria"/>
</dbReference>
<dbReference type="Pfam" id="PF00072">
    <property type="entry name" value="Response_reg"/>
    <property type="match status" value="1"/>
</dbReference>
<evidence type="ECO:0000259" key="4">
    <source>
        <dbReference type="PROSITE" id="PS50110"/>
    </source>
</evidence>
<dbReference type="PANTHER" id="PTHR44591">
    <property type="entry name" value="STRESS RESPONSE REGULATOR PROTEIN 1"/>
    <property type="match status" value="1"/>
</dbReference>
<accession>U3AG87</accession>
<dbReference type="STRING" id="1219080.VEZ01S_07_01130"/>
<evidence type="ECO:0000256" key="1">
    <source>
        <dbReference type="ARBA" id="ARBA00022553"/>
    </source>
</evidence>
<dbReference type="InterPro" id="IPR011006">
    <property type="entry name" value="CheY-like_superfamily"/>
</dbReference>
<dbReference type="SUPFAM" id="SSF52172">
    <property type="entry name" value="CheY-like"/>
    <property type="match status" value="1"/>
</dbReference>
<name>U3AG87_9VIBR</name>
<evidence type="ECO:0000256" key="2">
    <source>
        <dbReference type="ARBA" id="ARBA00023012"/>
    </source>
</evidence>
<keyword evidence="1 3" id="KW-0597">Phosphoprotein</keyword>
<sequence>MHVQSIVVEPQMIEKQAGDVLILDDDVVFRKLVSSLLKAKNYRTFEADNGLVGLQHLAKQVPDLVICDIEMPVLDGIEFVEEVSHQYPSLPMIVISGTDKISVVAKALKFGIKDFVTKPIVNPSHLLKTVESTLLEAKDSVNAGRDFTSQWFQLNQQGELPEDQELHWHLEYLHNHPHISRELLQALAPENKTEQGVWQCHFQVLQSLESMPLVFDYAWSMNGQFLFYVLDSDSSEQYGVSTTLLIRALFNDYIRSQEGQVFHVHDLLETLNKGIRCAEYGEPINAIIGLANFPNQELQVLNVGLNGVWSTPDSKGALSSLSSSIRLGEEGDFAPHHLALSRTGRNAFRLSGLSHANCQIVIEGKES</sequence>
<evidence type="ECO:0000256" key="3">
    <source>
        <dbReference type="PROSITE-ProRule" id="PRU00169"/>
    </source>
</evidence>
<keyword evidence="6" id="KW-1185">Reference proteome</keyword>
<keyword evidence="2" id="KW-0902">Two-component regulatory system</keyword>
<dbReference type="EMBL" id="BATM01000007">
    <property type="protein sequence ID" value="GAD78936.1"/>
    <property type="molecule type" value="Genomic_DNA"/>
</dbReference>
<evidence type="ECO:0000313" key="6">
    <source>
        <dbReference type="Proteomes" id="UP000016562"/>
    </source>
</evidence>
<gene>
    <name evidence="5" type="primary">rssB</name>
    <name evidence="5" type="ORF">VEZ01S_07_01130</name>
</gene>
<dbReference type="InterPro" id="IPR001789">
    <property type="entry name" value="Sig_transdc_resp-reg_receiver"/>
</dbReference>
<comment type="caution">
    <text evidence="5">The sequence shown here is derived from an EMBL/GenBank/DDBJ whole genome shotgun (WGS) entry which is preliminary data.</text>
</comment>
<proteinExistence type="predicted"/>
<dbReference type="GO" id="GO:0000160">
    <property type="term" value="P:phosphorelay signal transduction system"/>
    <property type="evidence" value="ECO:0007669"/>
    <property type="project" value="UniProtKB-KW"/>
</dbReference>
<dbReference type="SMART" id="SM00448">
    <property type="entry name" value="REC"/>
    <property type="match status" value="1"/>
</dbReference>
<dbReference type="InterPro" id="IPR050595">
    <property type="entry name" value="Bact_response_regulator"/>
</dbReference>